<feature type="region of interest" description="Disordered" evidence="2">
    <location>
        <begin position="1"/>
        <end position="50"/>
    </location>
</feature>
<dbReference type="PANTHER" id="PTHR43591">
    <property type="entry name" value="METHYLTRANSFERASE"/>
    <property type="match status" value="1"/>
</dbReference>
<evidence type="ECO:0000256" key="2">
    <source>
        <dbReference type="SAM" id="MobiDB-lite"/>
    </source>
</evidence>
<dbReference type="SUPFAM" id="SSF53335">
    <property type="entry name" value="S-adenosyl-L-methionine-dependent methyltransferases"/>
    <property type="match status" value="1"/>
</dbReference>
<dbReference type="EMBL" id="CALLCH030000020">
    <property type="protein sequence ID" value="CAI4219566.1"/>
    <property type="molecule type" value="Genomic_DNA"/>
</dbReference>
<dbReference type="PANTHER" id="PTHR43591:SF10">
    <property type="entry name" value="ABC TRANSMEMBRANE TYPE-1 DOMAIN-CONTAINING PROTEIN-RELATED"/>
    <property type="match status" value="1"/>
</dbReference>
<sequence>MASSPPAQDKSSPAAKSPSPKSPTPKSPTPENNDDPIEADTTHDDGDSTYAASLVSDTTSLRTSMLEYRWENGRRYTAAEDSRYWGPNDEKQQIAEDLLHEMHKLILEGKLHKVPISEIQTALDVGCGTGSWAIEFADEHPECTVTGVDLSPIQPRFVPPNCRFEVDDINKAWTFPEDHFDYVHVRNMLGTVANWTDFYTAAIKHVKPGGWVEQIELSSSPRADDDSIPDGSALSRWPGLFNNIGDKLGISFRAAEEAREALTNAGFVNVTEHIIKVPLGPWPKDKRLKSWGQWCRYFSLEGLEGFALRSVVDVLGWTYEEAQLLFMEMRKNLTDPRVHAYTNLHIVYGQRPEAPVA</sequence>
<dbReference type="Proteomes" id="UP000838763">
    <property type="component" value="Unassembled WGS sequence"/>
</dbReference>
<protein>
    <recommendedName>
        <fullName evidence="5">S-adenosyl-L-methionine-dependent methyltransferase</fullName>
    </recommendedName>
</protein>
<dbReference type="AlphaFoldDB" id="A0A9P1MEZ3"/>
<gene>
    <name evidence="3" type="ORF">PPNO1_LOCUS9123</name>
</gene>
<evidence type="ECO:0000313" key="4">
    <source>
        <dbReference type="Proteomes" id="UP000838763"/>
    </source>
</evidence>
<name>A0A9P1MEZ3_9PEZI</name>
<reference evidence="3" key="1">
    <citation type="submission" date="2022-11" db="EMBL/GenBank/DDBJ databases">
        <authorList>
            <person name="Scott C."/>
            <person name="Bruce N."/>
        </authorList>
    </citation>
    <scope>NUCLEOTIDE SEQUENCE</scope>
</reference>
<evidence type="ECO:0000256" key="1">
    <source>
        <dbReference type="ARBA" id="ARBA00038158"/>
    </source>
</evidence>
<comment type="caution">
    <text evidence="3">The sequence shown here is derived from an EMBL/GenBank/DDBJ whole genome shotgun (WGS) entry which is preliminary data.</text>
</comment>
<evidence type="ECO:0000313" key="3">
    <source>
        <dbReference type="EMBL" id="CAI4219566.1"/>
    </source>
</evidence>
<dbReference type="CDD" id="cd02440">
    <property type="entry name" value="AdoMet_MTases"/>
    <property type="match status" value="1"/>
</dbReference>
<keyword evidence="4" id="KW-1185">Reference proteome</keyword>
<evidence type="ECO:0008006" key="5">
    <source>
        <dbReference type="Google" id="ProtNLM"/>
    </source>
</evidence>
<comment type="similarity">
    <text evidence="1">Belongs to the methyltransferase superfamily. LaeA methyltransferase family.</text>
</comment>
<organism evidence="3 4">
    <name type="scientific">Parascedosporium putredinis</name>
    <dbReference type="NCBI Taxonomy" id="1442378"/>
    <lineage>
        <taxon>Eukaryota</taxon>
        <taxon>Fungi</taxon>
        <taxon>Dikarya</taxon>
        <taxon>Ascomycota</taxon>
        <taxon>Pezizomycotina</taxon>
        <taxon>Sordariomycetes</taxon>
        <taxon>Hypocreomycetidae</taxon>
        <taxon>Microascales</taxon>
        <taxon>Microascaceae</taxon>
        <taxon>Parascedosporium</taxon>
    </lineage>
</organism>
<dbReference type="GO" id="GO:0008168">
    <property type="term" value="F:methyltransferase activity"/>
    <property type="evidence" value="ECO:0007669"/>
    <property type="project" value="TreeGrafter"/>
</dbReference>
<proteinExistence type="inferred from homology"/>
<accession>A0A9P1MEZ3</accession>
<dbReference type="InterPro" id="IPR029063">
    <property type="entry name" value="SAM-dependent_MTases_sf"/>
</dbReference>
<dbReference type="Gene3D" id="3.40.50.150">
    <property type="entry name" value="Vaccinia Virus protein VP39"/>
    <property type="match status" value="1"/>
</dbReference>
<dbReference type="OrthoDB" id="184880at2759"/>
<feature type="compositionally biased region" description="Low complexity" evidence="2">
    <location>
        <begin position="1"/>
        <end position="19"/>
    </location>
</feature>
<dbReference type="Pfam" id="PF13489">
    <property type="entry name" value="Methyltransf_23"/>
    <property type="match status" value="1"/>
</dbReference>